<dbReference type="RefSeq" id="WP_071457025.1">
    <property type="nucleotide sequence ID" value="NZ_CP017267.1"/>
</dbReference>
<evidence type="ECO:0000313" key="5">
    <source>
        <dbReference type="Proteomes" id="UP000191200"/>
    </source>
</evidence>
<sequence>MIGTTVRKMLLENEDDFLISSDNVATLSESNSLEHAILVLTKIGYSRVPVLNKEEQLVGLVSLSQVVDQMFGIEDLEPENLANKKVVDVMDTDIPMISLPLDLEKTLHLLVNDSFIPVVNESKEFTGIITRKEILKAVNHLAHELEIEYDVIEKVNI</sequence>
<dbReference type="PANTHER" id="PTHR43080:SF30">
    <property type="entry name" value="CYCLIC DI-AMP RECEPTOR B"/>
    <property type="match status" value="1"/>
</dbReference>
<keyword evidence="1 2" id="KW-0129">CBS domain</keyword>
<name>A0A1J0A690_9ENTE</name>
<dbReference type="InterPro" id="IPR051257">
    <property type="entry name" value="Diverse_CBS-Domain"/>
</dbReference>
<gene>
    <name evidence="4" type="ORF">BHY08_06065</name>
</gene>
<dbReference type="Proteomes" id="UP000191200">
    <property type="component" value="Chromosome"/>
</dbReference>
<evidence type="ECO:0000313" key="4">
    <source>
        <dbReference type="EMBL" id="APB31431.1"/>
    </source>
</evidence>
<dbReference type="Pfam" id="PF00571">
    <property type="entry name" value="CBS"/>
    <property type="match status" value="2"/>
</dbReference>
<dbReference type="EMBL" id="CP017267">
    <property type="protein sequence ID" value="APB31431.1"/>
    <property type="molecule type" value="Genomic_DNA"/>
</dbReference>
<feature type="domain" description="CBS" evidence="3">
    <location>
        <begin position="90"/>
        <end position="145"/>
    </location>
</feature>
<dbReference type="InterPro" id="IPR048125">
    <property type="entry name" value="CBS_CbpB"/>
</dbReference>
<dbReference type="SMART" id="SM00116">
    <property type="entry name" value="CBS"/>
    <property type="match status" value="2"/>
</dbReference>
<feature type="domain" description="CBS" evidence="3">
    <location>
        <begin position="19"/>
        <end position="79"/>
    </location>
</feature>
<dbReference type="SUPFAM" id="SSF54631">
    <property type="entry name" value="CBS-domain pair"/>
    <property type="match status" value="1"/>
</dbReference>
<dbReference type="InterPro" id="IPR000644">
    <property type="entry name" value="CBS_dom"/>
</dbReference>
<dbReference type="KEGG" id="vte:BHY08_06065"/>
<evidence type="ECO:0000256" key="2">
    <source>
        <dbReference type="PROSITE-ProRule" id="PRU00703"/>
    </source>
</evidence>
<dbReference type="PANTHER" id="PTHR43080">
    <property type="entry name" value="CBS DOMAIN-CONTAINING PROTEIN CBSX3, MITOCHONDRIAL"/>
    <property type="match status" value="1"/>
</dbReference>
<dbReference type="InterPro" id="IPR046342">
    <property type="entry name" value="CBS_dom_sf"/>
</dbReference>
<organism evidence="4 5">
    <name type="scientific">Vagococcus teuberi</name>
    <dbReference type="NCBI Taxonomy" id="519472"/>
    <lineage>
        <taxon>Bacteria</taxon>
        <taxon>Bacillati</taxon>
        <taxon>Bacillota</taxon>
        <taxon>Bacilli</taxon>
        <taxon>Lactobacillales</taxon>
        <taxon>Enterococcaceae</taxon>
        <taxon>Vagococcus</taxon>
    </lineage>
</organism>
<protein>
    <submittedName>
        <fullName evidence="4">CBS domain-containing protein</fullName>
    </submittedName>
</protein>
<dbReference type="OrthoDB" id="2375431at2"/>
<dbReference type="Gene3D" id="3.10.580.10">
    <property type="entry name" value="CBS-domain"/>
    <property type="match status" value="1"/>
</dbReference>
<accession>A0A1J0A690</accession>
<keyword evidence="5" id="KW-1185">Reference proteome</keyword>
<proteinExistence type="predicted"/>
<dbReference type="STRING" id="519472.BHY08_06065"/>
<dbReference type="NCBIfam" id="NF041630">
    <property type="entry name" value="CBS_CbpB"/>
    <property type="match status" value="1"/>
</dbReference>
<reference evidence="4 5" key="1">
    <citation type="submission" date="2016-09" db="EMBL/GenBank/DDBJ databases">
        <title>Vagococcus teuberi sp. nov., isolated from the Malian artisanal sour milk fene.</title>
        <authorList>
            <person name="Wullschleger S."/>
            <person name="Seifert C."/>
            <person name="Baumgartner S."/>
            <person name="Lacroix C."/>
            <person name="Bonfoh B."/>
            <person name="Stevens M.J."/>
            <person name="Meile L."/>
        </authorList>
    </citation>
    <scope>NUCLEOTIDE SEQUENCE [LARGE SCALE GENOMIC DNA]</scope>
    <source>
        <strain evidence="4 5">DSM 21459</strain>
    </source>
</reference>
<dbReference type="CDD" id="cd04643">
    <property type="entry name" value="CBS_pair_bac"/>
    <property type="match status" value="1"/>
</dbReference>
<dbReference type="AlphaFoldDB" id="A0A1J0A690"/>
<evidence type="ECO:0000256" key="1">
    <source>
        <dbReference type="ARBA" id="ARBA00023122"/>
    </source>
</evidence>
<dbReference type="PROSITE" id="PS51371">
    <property type="entry name" value="CBS"/>
    <property type="match status" value="2"/>
</dbReference>
<evidence type="ECO:0000259" key="3">
    <source>
        <dbReference type="PROSITE" id="PS51371"/>
    </source>
</evidence>